<feature type="domain" description="Inhibitor I9" evidence="12">
    <location>
        <begin position="28"/>
        <end position="113"/>
    </location>
</feature>
<feature type="active site" description="Charge relay system" evidence="7">
    <location>
        <position position="228"/>
    </location>
</feature>
<dbReference type="InterPro" id="IPR003137">
    <property type="entry name" value="PA_domain"/>
</dbReference>
<gene>
    <name evidence="13" type="ORF">QN277_018752</name>
</gene>
<evidence type="ECO:0000256" key="4">
    <source>
        <dbReference type="ARBA" id="ARBA00022729"/>
    </source>
</evidence>
<feature type="domain" description="PA" evidence="11">
    <location>
        <begin position="409"/>
        <end position="466"/>
    </location>
</feature>
<dbReference type="InterPro" id="IPR036852">
    <property type="entry name" value="Peptidase_S8/S53_dom_sf"/>
</dbReference>
<dbReference type="PROSITE" id="PS51892">
    <property type="entry name" value="SUBTILASE"/>
    <property type="match status" value="1"/>
</dbReference>
<dbReference type="Gene3D" id="3.40.50.200">
    <property type="entry name" value="Peptidase S8/S53 domain"/>
    <property type="match status" value="1"/>
</dbReference>
<dbReference type="InterPro" id="IPR045051">
    <property type="entry name" value="SBT"/>
</dbReference>
<evidence type="ECO:0000256" key="3">
    <source>
        <dbReference type="ARBA" id="ARBA00022670"/>
    </source>
</evidence>
<dbReference type="SUPFAM" id="SSF52743">
    <property type="entry name" value="Subtilisin-like"/>
    <property type="match status" value="1"/>
</dbReference>
<feature type="active site" description="Charge relay system" evidence="7">
    <location>
        <position position="564"/>
    </location>
</feature>
<feature type="compositionally biased region" description="Basic and acidic residues" evidence="8">
    <location>
        <begin position="480"/>
        <end position="492"/>
    </location>
</feature>
<evidence type="ECO:0000256" key="9">
    <source>
        <dbReference type="SAM" id="SignalP"/>
    </source>
</evidence>
<feature type="signal peptide" evidence="9">
    <location>
        <begin position="1"/>
        <end position="24"/>
    </location>
</feature>
<dbReference type="Pfam" id="PF05922">
    <property type="entry name" value="Inhibitor_I9"/>
    <property type="match status" value="1"/>
</dbReference>
<evidence type="ECO:0000256" key="1">
    <source>
        <dbReference type="ARBA" id="ARBA00004613"/>
    </source>
</evidence>
<evidence type="ECO:0000259" key="10">
    <source>
        <dbReference type="Pfam" id="PF00082"/>
    </source>
</evidence>
<dbReference type="PANTHER" id="PTHR10795">
    <property type="entry name" value="PROPROTEIN CONVERTASE SUBTILISIN/KEXIN"/>
    <property type="match status" value="1"/>
</dbReference>
<keyword evidence="5 7" id="KW-0378">Hydrolase</keyword>
<keyword evidence="3 7" id="KW-0645">Protease</keyword>
<evidence type="ECO:0000256" key="7">
    <source>
        <dbReference type="PROSITE-ProRule" id="PRU01240"/>
    </source>
</evidence>
<evidence type="ECO:0000313" key="14">
    <source>
        <dbReference type="Proteomes" id="UP001293593"/>
    </source>
</evidence>
<dbReference type="CDD" id="cd04852">
    <property type="entry name" value="Peptidases_S8_3"/>
    <property type="match status" value="1"/>
</dbReference>
<dbReference type="Proteomes" id="UP001293593">
    <property type="component" value="Unassembled WGS sequence"/>
</dbReference>
<dbReference type="FunFam" id="3.30.70.80:FF:000002">
    <property type="entry name" value="Subtilisin-like protease SBT5.3"/>
    <property type="match status" value="1"/>
</dbReference>
<dbReference type="GO" id="GO:0004252">
    <property type="term" value="F:serine-type endopeptidase activity"/>
    <property type="evidence" value="ECO:0007669"/>
    <property type="project" value="UniProtKB-UniRule"/>
</dbReference>
<evidence type="ECO:0000256" key="8">
    <source>
        <dbReference type="SAM" id="MobiDB-lite"/>
    </source>
</evidence>
<dbReference type="AlphaFoldDB" id="A0AAE1JV94"/>
<accession>A0AAE1JV94</accession>
<evidence type="ECO:0000256" key="6">
    <source>
        <dbReference type="ARBA" id="ARBA00022825"/>
    </source>
</evidence>
<dbReference type="InterPro" id="IPR000209">
    <property type="entry name" value="Peptidase_S8/S53_dom"/>
</dbReference>
<evidence type="ECO:0000256" key="5">
    <source>
        <dbReference type="ARBA" id="ARBA00022801"/>
    </source>
</evidence>
<comment type="caution">
    <text evidence="13">The sequence shown here is derived from an EMBL/GenBank/DDBJ whole genome shotgun (WGS) entry which is preliminary data.</text>
</comment>
<dbReference type="InterPro" id="IPR034197">
    <property type="entry name" value="Peptidases_S8_3"/>
</dbReference>
<name>A0AAE1JV94_9FABA</name>
<reference evidence="13" key="1">
    <citation type="submission" date="2023-10" db="EMBL/GenBank/DDBJ databases">
        <title>Chromosome-level genome of the transformable northern wattle, Acacia crassicarpa.</title>
        <authorList>
            <person name="Massaro I."/>
            <person name="Sinha N.R."/>
            <person name="Poethig S."/>
            <person name="Leichty A.R."/>
        </authorList>
    </citation>
    <scope>NUCLEOTIDE SEQUENCE</scope>
    <source>
        <strain evidence="13">Acra3RX</strain>
        <tissue evidence="13">Leaf</tissue>
    </source>
</reference>
<feature type="active site" description="Charge relay system" evidence="7">
    <location>
        <position position="151"/>
    </location>
</feature>
<feature type="region of interest" description="Disordered" evidence="8">
    <location>
        <begin position="472"/>
        <end position="493"/>
    </location>
</feature>
<dbReference type="GO" id="GO:0005576">
    <property type="term" value="C:extracellular region"/>
    <property type="evidence" value="ECO:0007669"/>
    <property type="project" value="UniProtKB-SubCell"/>
</dbReference>
<keyword evidence="14" id="KW-1185">Reference proteome</keyword>
<feature type="chain" id="PRO_5042256372" evidence="9">
    <location>
        <begin position="25"/>
        <end position="577"/>
    </location>
</feature>
<dbReference type="Pfam" id="PF02225">
    <property type="entry name" value="PA"/>
    <property type="match status" value="1"/>
</dbReference>
<evidence type="ECO:0000259" key="11">
    <source>
        <dbReference type="Pfam" id="PF02225"/>
    </source>
</evidence>
<comment type="subcellular location">
    <subcellularLocation>
        <location evidence="1">Secreted</location>
    </subcellularLocation>
</comment>
<keyword evidence="6 7" id="KW-0720">Serine protease</keyword>
<evidence type="ECO:0000313" key="13">
    <source>
        <dbReference type="EMBL" id="KAK4275716.1"/>
    </source>
</evidence>
<dbReference type="Pfam" id="PF00082">
    <property type="entry name" value="Peptidase_S8"/>
    <property type="match status" value="1"/>
</dbReference>
<proteinExistence type="inferred from homology"/>
<dbReference type="GO" id="GO:0009610">
    <property type="term" value="P:response to symbiotic fungus"/>
    <property type="evidence" value="ECO:0007669"/>
    <property type="project" value="UniProtKB-ARBA"/>
</dbReference>
<evidence type="ECO:0000256" key="2">
    <source>
        <dbReference type="ARBA" id="ARBA00011073"/>
    </source>
</evidence>
<sequence length="577" mass="62415">MFQLLLSCFLLCSSLIQLQQPAYAIRKSYVVYLGSHSHGPRPSSADMDSATNSHHNLLASVLGSQEKAREAMFYSYNKHINGFAALLEEEEAQKLKKNPKVVAVFLSQSHKLHTTRSWAFLGQERNNGRVRLDSAWVKGHFGQNVIIGSIDTGVWPESKSFQDNGYSPIPKKWRGGSKCELFSLSTSSKKTLCNRKIIGARTFFRGYETKHGPLRPSTRISARDTVGHGTHTLSTAGGNFVRDVSVLRNGNGTAKGGSPRARLAVYKVCWGHDNSEDCTDEDLLRAFDQAIDDGVNVLSVSIGRSVVPNVNDMLTNGISIGSFHAVSRGVLVVASAGNRGPELQTVSNVAPWIFTIASNSIDREFSNNITLSNGKLMKGTSLATNSTSRQLIPVLIAGNARLSNATFDDADHCKPGTLDPNKVTGSILVCRRGRSLRPVDKGQEAKRAGALKMIMQNDKELNTATADAQALDGSNVGYEPPKKNENGSDQEKNPFGVKNLTAFLNNAKTFVPVKPAPKVSAFSSRGPNVILPSILKPDVTAPGQNIIAAYSSGASPTNLDSDVSRYDYNVISRILGL</sequence>
<dbReference type="InterPro" id="IPR037045">
    <property type="entry name" value="S8pro/Inhibitor_I9_sf"/>
</dbReference>
<feature type="domain" description="Peptidase S8/S53" evidence="10">
    <location>
        <begin position="142"/>
        <end position="554"/>
    </location>
</feature>
<protein>
    <submittedName>
        <fullName evidence="13">Uncharacterized protein</fullName>
    </submittedName>
</protein>
<dbReference type="Gene3D" id="3.30.70.80">
    <property type="entry name" value="Peptidase S8 propeptide/proteinase inhibitor I9"/>
    <property type="match status" value="1"/>
</dbReference>
<comment type="similarity">
    <text evidence="2 7">Belongs to the peptidase S8 family.</text>
</comment>
<dbReference type="CDD" id="cd02120">
    <property type="entry name" value="PA_subtilisin_like"/>
    <property type="match status" value="1"/>
</dbReference>
<dbReference type="GO" id="GO:0006508">
    <property type="term" value="P:proteolysis"/>
    <property type="evidence" value="ECO:0007669"/>
    <property type="project" value="UniProtKB-KW"/>
</dbReference>
<organism evidence="13 14">
    <name type="scientific">Acacia crassicarpa</name>
    <name type="common">northern wattle</name>
    <dbReference type="NCBI Taxonomy" id="499986"/>
    <lineage>
        <taxon>Eukaryota</taxon>
        <taxon>Viridiplantae</taxon>
        <taxon>Streptophyta</taxon>
        <taxon>Embryophyta</taxon>
        <taxon>Tracheophyta</taxon>
        <taxon>Spermatophyta</taxon>
        <taxon>Magnoliopsida</taxon>
        <taxon>eudicotyledons</taxon>
        <taxon>Gunneridae</taxon>
        <taxon>Pentapetalae</taxon>
        <taxon>rosids</taxon>
        <taxon>fabids</taxon>
        <taxon>Fabales</taxon>
        <taxon>Fabaceae</taxon>
        <taxon>Caesalpinioideae</taxon>
        <taxon>mimosoid clade</taxon>
        <taxon>Acacieae</taxon>
        <taxon>Acacia</taxon>
    </lineage>
</organism>
<evidence type="ECO:0000259" key="12">
    <source>
        <dbReference type="Pfam" id="PF05922"/>
    </source>
</evidence>
<keyword evidence="4 9" id="KW-0732">Signal</keyword>
<dbReference type="EMBL" id="JAWXYG010000004">
    <property type="protein sequence ID" value="KAK4275716.1"/>
    <property type="molecule type" value="Genomic_DNA"/>
</dbReference>
<dbReference type="Gene3D" id="3.50.30.30">
    <property type="match status" value="1"/>
</dbReference>
<dbReference type="InterPro" id="IPR010259">
    <property type="entry name" value="S8pro/Inhibitor_I9"/>
</dbReference>